<protein>
    <recommendedName>
        <fullName evidence="3 10">Gluconokinase</fullName>
        <ecNumber evidence="3 10">2.7.1.12</ecNumber>
    </recommendedName>
</protein>
<evidence type="ECO:0000256" key="5">
    <source>
        <dbReference type="ARBA" id="ARBA00022741"/>
    </source>
</evidence>
<evidence type="ECO:0000256" key="2">
    <source>
        <dbReference type="ARBA" id="ARBA00008420"/>
    </source>
</evidence>
<keyword evidence="4 10" id="KW-0808">Transferase</keyword>
<dbReference type="PANTHER" id="PTHR43442:SF3">
    <property type="entry name" value="GLUCONOKINASE-RELATED"/>
    <property type="match status" value="1"/>
</dbReference>
<keyword evidence="6 10" id="KW-0418">Kinase</keyword>
<evidence type="ECO:0000256" key="8">
    <source>
        <dbReference type="ARBA" id="ARBA00023064"/>
    </source>
</evidence>
<evidence type="ECO:0000256" key="9">
    <source>
        <dbReference type="ARBA" id="ARBA00048090"/>
    </source>
</evidence>
<accession>A0A3M8LP43</accession>
<sequence length="185" mass="19897">MSNGTQSEPEQPLVLVVMGVSGSGKTTVAKILAKRLGWAYEEGDSLHPRANVEKMASGHPLDDADRAPWLELIADWIDGCLDRGKSGVVTCSALKRAYRDVLDRRGSGVVFVYLEGSKELIADRLSSREGHFMPPGLLDSQFADLQVPGDDEPAVHVNITPLPPVIAQNAIDKLGLNDVAAARTQ</sequence>
<evidence type="ECO:0000256" key="7">
    <source>
        <dbReference type="ARBA" id="ARBA00022840"/>
    </source>
</evidence>
<dbReference type="GO" id="GO:0046316">
    <property type="term" value="F:gluconokinase activity"/>
    <property type="evidence" value="ECO:0007669"/>
    <property type="project" value="UniProtKB-EC"/>
</dbReference>
<dbReference type="InterPro" id="IPR006001">
    <property type="entry name" value="Therm_gnt_kin"/>
</dbReference>
<dbReference type="EC" id="2.7.1.12" evidence="3 10"/>
<comment type="caution">
    <text evidence="11">The sequence shown here is derived from an EMBL/GenBank/DDBJ whole genome shotgun (WGS) entry which is preliminary data.</text>
</comment>
<evidence type="ECO:0000256" key="10">
    <source>
        <dbReference type="RuleBase" id="RU363066"/>
    </source>
</evidence>
<dbReference type="OrthoDB" id="9795716at2"/>
<dbReference type="RefSeq" id="WP_123044285.1">
    <property type="nucleotide sequence ID" value="NZ_RDSR01000001.1"/>
</dbReference>
<dbReference type="PANTHER" id="PTHR43442">
    <property type="entry name" value="GLUCONOKINASE-RELATED"/>
    <property type="match status" value="1"/>
</dbReference>
<name>A0A3M8LP43_9MICO</name>
<evidence type="ECO:0000256" key="6">
    <source>
        <dbReference type="ARBA" id="ARBA00022777"/>
    </source>
</evidence>
<dbReference type="Proteomes" id="UP000279859">
    <property type="component" value="Unassembled WGS sequence"/>
</dbReference>
<dbReference type="SUPFAM" id="SSF52540">
    <property type="entry name" value="P-loop containing nucleoside triphosphate hydrolases"/>
    <property type="match status" value="1"/>
</dbReference>
<organism evidence="11 12">
    <name type="scientific">Cryobacterium tepidiphilum</name>
    <dbReference type="NCBI Taxonomy" id="2486026"/>
    <lineage>
        <taxon>Bacteria</taxon>
        <taxon>Bacillati</taxon>
        <taxon>Actinomycetota</taxon>
        <taxon>Actinomycetes</taxon>
        <taxon>Micrococcales</taxon>
        <taxon>Microbacteriaceae</taxon>
        <taxon>Cryobacterium</taxon>
    </lineage>
</organism>
<keyword evidence="5 10" id="KW-0547">Nucleotide-binding</keyword>
<dbReference type="GO" id="GO:0019521">
    <property type="term" value="P:D-gluconate metabolic process"/>
    <property type="evidence" value="ECO:0007669"/>
    <property type="project" value="UniProtKB-KW"/>
</dbReference>
<comment type="pathway">
    <text evidence="1">Carbohydrate acid metabolism.</text>
</comment>
<gene>
    <name evidence="11" type="ORF">EEJ31_00245</name>
</gene>
<evidence type="ECO:0000256" key="3">
    <source>
        <dbReference type="ARBA" id="ARBA00012054"/>
    </source>
</evidence>
<evidence type="ECO:0000313" key="12">
    <source>
        <dbReference type="Proteomes" id="UP000279859"/>
    </source>
</evidence>
<comment type="catalytic activity">
    <reaction evidence="9 10">
        <text>D-gluconate + ATP = 6-phospho-D-gluconate + ADP + H(+)</text>
        <dbReference type="Rhea" id="RHEA:19433"/>
        <dbReference type="ChEBI" id="CHEBI:15378"/>
        <dbReference type="ChEBI" id="CHEBI:18391"/>
        <dbReference type="ChEBI" id="CHEBI:30616"/>
        <dbReference type="ChEBI" id="CHEBI:58759"/>
        <dbReference type="ChEBI" id="CHEBI:456216"/>
        <dbReference type="EC" id="2.7.1.12"/>
    </reaction>
</comment>
<proteinExistence type="inferred from homology"/>
<dbReference type="InterPro" id="IPR027417">
    <property type="entry name" value="P-loop_NTPase"/>
</dbReference>
<dbReference type="FunFam" id="3.40.50.300:FF:000522">
    <property type="entry name" value="Gluconokinase"/>
    <property type="match status" value="1"/>
</dbReference>
<dbReference type="Gene3D" id="3.40.50.300">
    <property type="entry name" value="P-loop containing nucleotide triphosphate hydrolases"/>
    <property type="match status" value="1"/>
</dbReference>
<dbReference type="CDD" id="cd02021">
    <property type="entry name" value="GntK"/>
    <property type="match status" value="1"/>
</dbReference>
<dbReference type="Pfam" id="PF13671">
    <property type="entry name" value="AAA_33"/>
    <property type="match status" value="1"/>
</dbReference>
<evidence type="ECO:0000256" key="1">
    <source>
        <dbReference type="ARBA" id="ARBA00004761"/>
    </source>
</evidence>
<keyword evidence="12" id="KW-1185">Reference proteome</keyword>
<keyword evidence="8" id="KW-0311">Gluconate utilization</keyword>
<comment type="similarity">
    <text evidence="2 10">Belongs to the gluconokinase GntK/GntV family.</text>
</comment>
<evidence type="ECO:0000256" key="4">
    <source>
        <dbReference type="ARBA" id="ARBA00022679"/>
    </source>
</evidence>
<reference evidence="11 12" key="1">
    <citation type="submission" date="2018-11" db="EMBL/GenBank/DDBJ databases">
        <title>Cryobacterium sp. nov., isolated from rhizosphere soil of lettuce.</title>
        <authorList>
            <person name="Wang Y."/>
        </authorList>
    </citation>
    <scope>NUCLEOTIDE SEQUENCE [LARGE SCALE GENOMIC DNA]</scope>
    <source>
        <strain evidence="11 12">NEAU-85</strain>
    </source>
</reference>
<dbReference type="GO" id="GO:0005524">
    <property type="term" value="F:ATP binding"/>
    <property type="evidence" value="ECO:0007669"/>
    <property type="project" value="UniProtKB-KW"/>
</dbReference>
<dbReference type="EMBL" id="RDSR01000001">
    <property type="protein sequence ID" value="RNE67253.1"/>
    <property type="molecule type" value="Genomic_DNA"/>
</dbReference>
<dbReference type="NCBIfam" id="TIGR01313">
    <property type="entry name" value="therm_gnt_kin"/>
    <property type="match status" value="1"/>
</dbReference>
<dbReference type="GO" id="GO:0005737">
    <property type="term" value="C:cytoplasm"/>
    <property type="evidence" value="ECO:0007669"/>
    <property type="project" value="TreeGrafter"/>
</dbReference>
<keyword evidence="7 10" id="KW-0067">ATP-binding</keyword>
<dbReference type="AlphaFoldDB" id="A0A3M8LP43"/>
<evidence type="ECO:0000313" key="11">
    <source>
        <dbReference type="EMBL" id="RNE67253.1"/>
    </source>
</evidence>